<evidence type="ECO:0000313" key="2">
    <source>
        <dbReference type="Proteomes" id="UP000233556"/>
    </source>
</evidence>
<dbReference type="AlphaFoldDB" id="A0A2I0TNX9"/>
<name>A0A2I0TNX9_LIMLA</name>
<evidence type="ECO:0000313" key="1">
    <source>
        <dbReference type="EMBL" id="PKU35480.1"/>
    </source>
</evidence>
<reference evidence="2" key="2">
    <citation type="submission" date="2017-12" db="EMBL/GenBank/DDBJ databases">
        <title>Genome sequence of the Bar-tailed Godwit (Limosa lapponica baueri).</title>
        <authorList>
            <person name="Lima N.C.B."/>
            <person name="Parody-Merino A.M."/>
            <person name="Battley P.F."/>
            <person name="Fidler A.E."/>
            <person name="Prosdocimi F."/>
        </authorList>
    </citation>
    <scope>NUCLEOTIDE SEQUENCE [LARGE SCALE GENOMIC DNA]</scope>
</reference>
<gene>
    <name evidence="1" type="ORF">llap_14216</name>
</gene>
<dbReference type="Proteomes" id="UP000233556">
    <property type="component" value="Unassembled WGS sequence"/>
</dbReference>
<sequence length="202" mass="22708">MQGTTSHPLSAVSLEFVQFECSQPSTGIPFAQQDSKVCPLAIVVFLDSKEIQRVVLAQKKNVMALAICHMQKAVMEKEPEPKLPIFQASDISSKSSSEEDQLNLQDHSRAVVPALKKAWHLGQLWELFQIPEAELVTGQWSTCHDALRQSKRERSEAHHLMSTNIRAPLRMEFSPPEKPEISKLSRIIEILVSSESDPYSFS</sequence>
<reference evidence="2" key="1">
    <citation type="submission" date="2017-11" db="EMBL/GenBank/DDBJ databases">
        <authorList>
            <person name="Lima N.C."/>
            <person name="Parody-Merino A.M."/>
            <person name="Battley P.F."/>
            <person name="Fidler A.E."/>
            <person name="Prosdocimi F."/>
        </authorList>
    </citation>
    <scope>NUCLEOTIDE SEQUENCE [LARGE SCALE GENOMIC DNA]</scope>
</reference>
<organism evidence="1 2">
    <name type="scientific">Limosa lapponica baueri</name>
    <dbReference type="NCBI Taxonomy" id="1758121"/>
    <lineage>
        <taxon>Eukaryota</taxon>
        <taxon>Metazoa</taxon>
        <taxon>Chordata</taxon>
        <taxon>Craniata</taxon>
        <taxon>Vertebrata</taxon>
        <taxon>Euteleostomi</taxon>
        <taxon>Archelosauria</taxon>
        <taxon>Archosauria</taxon>
        <taxon>Dinosauria</taxon>
        <taxon>Saurischia</taxon>
        <taxon>Theropoda</taxon>
        <taxon>Coelurosauria</taxon>
        <taxon>Aves</taxon>
        <taxon>Neognathae</taxon>
        <taxon>Neoaves</taxon>
        <taxon>Charadriiformes</taxon>
        <taxon>Scolopacidae</taxon>
        <taxon>Limosa</taxon>
    </lineage>
</organism>
<keyword evidence="2" id="KW-1185">Reference proteome</keyword>
<accession>A0A2I0TNX9</accession>
<proteinExistence type="predicted"/>
<protein>
    <submittedName>
        <fullName evidence="1">Uncharacterized protein</fullName>
    </submittedName>
</protein>
<dbReference type="EMBL" id="KZ508240">
    <property type="protein sequence ID" value="PKU35480.1"/>
    <property type="molecule type" value="Genomic_DNA"/>
</dbReference>